<protein>
    <recommendedName>
        <fullName evidence="4">2-dehydropantoate 2-reductase</fullName>
        <ecNumber evidence="4">1.1.1.169</ecNumber>
    </recommendedName>
    <alternativeName>
        <fullName evidence="4">Ketopantoate reductase</fullName>
    </alternativeName>
</protein>
<proteinExistence type="inferred from homology"/>
<dbReference type="EMBL" id="JASCIS010000036">
    <property type="protein sequence ID" value="MDI3422399.1"/>
    <property type="molecule type" value="Genomic_DNA"/>
</dbReference>
<evidence type="ECO:0000259" key="6">
    <source>
        <dbReference type="Pfam" id="PF02558"/>
    </source>
</evidence>
<comment type="caution">
    <text evidence="8">The sequence shown here is derived from an EMBL/GenBank/DDBJ whole genome shotgun (WGS) entry which is preliminary data.</text>
</comment>
<evidence type="ECO:0000259" key="7">
    <source>
        <dbReference type="Pfam" id="PF08546"/>
    </source>
</evidence>
<evidence type="ECO:0000256" key="5">
    <source>
        <dbReference type="SAM" id="MobiDB-lite"/>
    </source>
</evidence>
<name>A0ABT6T3H1_9ACTN</name>
<dbReference type="SUPFAM" id="SSF51735">
    <property type="entry name" value="NAD(P)-binding Rossmann-fold domains"/>
    <property type="match status" value="1"/>
</dbReference>
<dbReference type="Proteomes" id="UP001237105">
    <property type="component" value="Unassembled WGS sequence"/>
</dbReference>
<comment type="catalytic activity">
    <reaction evidence="4">
        <text>(R)-pantoate + NADP(+) = 2-dehydropantoate + NADPH + H(+)</text>
        <dbReference type="Rhea" id="RHEA:16233"/>
        <dbReference type="ChEBI" id="CHEBI:11561"/>
        <dbReference type="ChEBI" id="CHEBI:15378"/>
        <dbReference type="ChEBI" id="CHEBI:15980"/>
        <dbReference type="ChEBI" id="CHEBI:57783"/>
        <dbReference type="ChEBI" id="CHEBI:58349"/>
        <dbReference type="EC" id="1.1.1.169"/>
    </reaction>
</comment>
<dbReference type="Gene3D" id="1.10.1040.10">
    <property type="entry name" value="N-(1-d-carboxylethyl)-l-norvaline Dehydrogenase, domain 2"/>
    <property type="match status" value="1"/>
</dbReference>
<comment type="similarity">
    <text evidence="1 4">Belongs to the ketopantoate reductase family.</text>
</comment>
<keyword evidence="4" id="KW-0566">Pantothenate biosynthesis</keyword>
<evidence type="ECO:0000256" key="1">
    <source>
        <dbReference type="ARBA" id="ARBA00007870"/>
    </source>
</evidence>
<evidence type="ECO:0000256" key="3">
    <source>
        <dbReference type="ARBA" id="ARBA00023002"/>
    </source>
</evidence>
<evidence type="ECO:0000313" key="9">
    <source>
        <dbReference type="Proteomes" id="UP001237105"/>
    </source>
</evidence>
<organism evidence="8 9">
    <name type="scientific">Streptomyces luteolus</name>
    <dbReference type="NCBI Taxonomy" id="3043615"/>
    <lineage>
        <taxon>Bacteria</taxon>
        <taxon>Bacillati</taxon>
        <taxon>Actinomycetota</taxon>
        <taxon>Actinomycetes</taxon>
        <taxon>Kitasatosporales</taxon>
        <taxon>Streptomycetaceae</taxon>
        <taxon>Streptomyces</taxon>
    </lineage>
</organism>
<dbReference type="RefSeq" id="WP_282538256.1">
    <property type="nucleotide sequence ID" value="NZ_JASCIS010000036.1"/>
</dbReference>
<dbReference type="InterPro" id="IPR003710">
    <property type="entry name" value="ApbA"/>
</dbReference>
<dbReference type="InterPro" id="IPR051402">
    <property type="entry name" value="KPR-Related"/>
</dbReference>
<dbReference type="InterPro" id="IPR008927">
    <property type="entry name" value="6-PGluconate_DH-like_C_sf"/>
</dbReference>
<gene>
    <name evidence="8" type="ORF">QIT00_28320</name>
</gene>
<feature type="domain" description="Ketopantoate reductase C-terminal" evidence="7">
    <location>
        <begin position="206"/>
        <end position="317"/>
    </location>
</feature>
<dbReference type="Pfam" id="PF08546">
    <property type="entry name" value="ApbA_C"/>
    <property type="match status" value="1"/>
</dbReference>
<dbReference type="SUPFAM" id="SSF48179">
    <property type="entry name" value="6-phosphogluconate dehydrogenase C-terminal domain-like"/>
    <property type="match status" value="1"/>
</dbReference>
<sequence>MTKTPDSTTPDSTTRTSTTPSTPASTPWTIAVLGPGGVGGLVAGLLARAGHRVICLAREETAAVLAERGLTVRSGTFGDFTARVQADTELREPVDALIVAPKETGLRSALERVPREALGAGLVVPLLNGFEHVDVLRGRYPAEQVVPGTIRVESTRVGPGVIEHGGLSARIELASSTVPHARVEAFAEVLRGAGQQVDVLPDETAMLWGKLSFLLPMALLSTRYGVPVGEVRTVHRDRMLAVIGEFAEVAAAQGAPPDVPALLKFVDAVPEATRSSMQRDAEAGRPIEVDAIGGALLRAADRHGIDVPETAALVAEVERLGG</sequence>
<evidence type="ECO:0000256" key="2">
    <source>
        <dbReference type="ARBA" id="ARBA00022857"/>
    </source>
</evidence>
<dbReference type="PANTHER" id="PTHR21708">
    <property type="entry name" value="PROBABLE 2-DEHYDROPANTOATE 2-REDUCTASE"/>
    <property type="match status" value="1"/>
</dbReference>
<feature type="region of interest" description="Disordered" evidence="5">
    <location>
        <begin position="1"/>
        <end position="28"/>
    </location>
</feature>
<dbReference type="NCBIfam" id="TIGR00745">
    <property type="entry name" value="apbA_panE"/>
    <property type="match status" value="1"/>
</dbReference>
<feature type="domain" description="Ketopantoate reductase N-terminal" evidence="6">
    <location>
        <begin position="30"/>
        <end position="174"/>
    </location>
</feature>
<dbReference type="Gene3D" id="3.40.50.720">
    <property type="entry name" value="NAD(P)-binding Rossmann-like Domain"/>
    <property type="match status" value="1"/>
</dbReference>
<evidence type="ECO:0000313" key="8">
    <source>
        <dbReference type="EMBL" id="MDI3422399.1"/>
    </source>
</evidence>
<accession>A0ABT6T3H1</accession>
<keyword evidence="2 4" id="KW-0521">NADP</keyword>
<comment type="pathway">
    <text evidence="4">Cofactor biosynthesis; (R)-pantothenate biosynthesis; (R)-pantoate from 3-methyl-2-oxobutanoate: step 2/2.</text>
</comment>
<dbReference type="GO" id="GO:0008677">
    <property type="term" value="F:2-dehydropantoate 2-reductase activity"/>
    <property type="evidence" value="ECO:0007669"/>
    <property type="project" value="UniProtKB-EC"/>
</dbReference>
<dbReference type="PANTHER" id="PTHR21708:SF26">
    <property type="entry name" value="2-DEHYDROPANTOATE 2-REDUCTASE"/>
    <property type="match status" value="1"/>
</dbReference>
<evidence type="ECO:0000256" key="4">
    <source>
        <dbReference type="RuleBase" id="RU362068"/>
    </source>
</evidence>
<dbReference type="InterPro" id="IPR013332">
    <property type="entry name" value="KPR_N"/>
</dbReference>
<keyword evidence="9" id="KW-1185">Reference proteome</keyword>
<dbReference type="InterPro" id="IPR036291">
    <property type="entry name" value="NAD(P)-bd_dom_sf"/>
</dbReference>
<comment type="function">
    <text evidence="4">Catalyzes the NADPH-dependent reduction of ketopantoate into pantoic acid.</text>
</comment>
<reference evidence="8 9" key="1">
    <citation type="submission" date="2023-05" db="EMBL/GenBank/DDBJ databases">
        <title>Draft genome sequence of Streptomyces sp. B-S-A12 isolated from a cave soil in Thailand.</title>
        <authorList>
            <person name="Chamroensaksri N."/>
            <person name="Muangham S."/>
        </authorList>
    </citation>
    <scope>NUCLEOTIDE SEQUENCE [LARGE SCALE GENOMIC DNA]</scope>
    <source>
        <strain evidence="8 9">B-S-A12</strain>
    </source>
</reference>
<dbReference type="Pfam" id="PF02558">
    <property type="entry name" value="ApbA"/>
    <property type="match status" value="1"/>
</dbReference>
<dbReference type="InterPro" id="IPR013328">
    <property type="entry name" value="6PGD_dom2"/>
</dbReference>
<dbReference type="InterPro" id="IPR013752">
    <property type="entry name" value="KPA_reductase"/>
</dbReference>
<dbReference type="EC" id="1.1.1.169" evidence="4"/>
<keyword evidence="3 4" id="KW-0560">Oxidoreductase</keyword>